<reference evidence="3 4" key="1">
    <citation type="submission" date="2015-10" db="EMBL/GenBank/DDBJ databases">
        <title>Genome analyses suggest a sexual origin of heterokaryosis in a supposedly ancient asexual fungus.</title>
        <authorList>
            <person name="Ropars J."/>
            <person name="Sedzielewska K."/>
            <person name="Noel J."/>
            <person name="Charron P."/>
            <person name="Farinelli L."/>
            <person name="Marton T."/>
            <person name="Kruger M."/>
            <person name="Pelin A."/>
            <person name="Brachmann A."/>
            <person name="Corradi N."/>
        </authorList>
    </citation>
    <scope>NUCLEOTIDE SEQUENCE [LARGE SCALE GENOMIC DNA]</scope>
    <source>
        <strain evidence="3 4">A4</strain>
    </source>
</reference>
<feature type="coiled-coil region" evidence="1">
    <location>
        <begin position="68"/>
        <end position="99"/>
    </location>
</feature>
<dbReference type="Proteomes" id="UP000234323">
    <property type="component" value="Unassembled WGS sequence"/>
</dbReference>
<dbReference type="AlphaFoldDB" id="A0A2I1H4R2"/>
<dbReference type="VEuPathDB" id="FungiDB:FUN_011372"/>
<gene>
    <name evidence="3" type="ORF">RhiirA4_447773</name>
</gene>
<accession>A0A2I1H4R2</accession>
<dbReference type="EMBL" id="LLXI01001470">
    <property type="protein sequence ID" value="PKY53834.1"/>
    <property type="molecule type" value="Genomic_DNA"/>
</dbReference>
<dbReference type="OrthoDB" id="2307478at2759"/>
<dbReference type="VEuPathDB" id="FungiDB:RhiirFUN_012660"/>
<protein>
    <submittedName>
        <fullName evidence="3">Uncharacterized protein</fullName>
    </submittedName>
</protein>
<evidence type="ECO:0000256" key="2">
    <source>
        <dbReference type="SAM" id="MobiDB-lite"/>
    </source>
</evidence>
<keyword evidence="1" id="KW-0175">Coiled coil</keyword>
<dbReference type="VEuPathDB" id="FungiDB:RhiirA1_531750"/>
<evidence type="ECO:0000313" key="4">
    <source>
        <dbReference type="Proteomes" id="UP000234323"/>
    </source>
</evidence>
<sequence length="180" mass="20947">MPNTYGISTGYPEYPLEVTNNFINDPPHESESAPFLTHPPLVPTQCIITQQNNNVPIYQNFQRFFNSIKAFEENVNRQLEQINELKNQLNQMKQSFIAQQQPSIPRRIYRNHVPRPHPYLNERPLVSSRTPTIRSSAPTYRHEYFTIEQLASSNSLHNTPAETTDNNEISPSGTQNYEFW</sequence>
<name>A0A2I1H4R2_9GLOM</name>
<evidence type="ECO:0000256" key="1">
    <source>
        <dbReference type="SAM" id="Coils"/>
    </source>
</evidence>
<feature type="region of interest" description="Disordered" evidence="2">
    <location>
        <begin position="156"/>
        <end position="180"/>
    </location>
</feature>
<comment type="caution">
    <text evidence="3">The sequence shown here is derived from an EMBL/GenBank/DDBJ whole genome shotgun (WGS) entry which is preliminary data.</text>
</comment>
<organism evidence="3 4">
    <name type="scientific">Rhizophagus irregularis</name>
    <dbReference type="NCBI Taxonomy" id="588596"/>
    <lineage>
        <taxon>Eukaryota</taxon>
        <taxon>Fungi</taxon>
        <taxon>Fungi incertae sedis</taxon>
        <taxon>Mucoromycota</taxon>
        <taxon>Glomeromycotina</taxon>
        <taxon>Glomeromycetes</taxon>
        <taxon>Glomerales</taxon>
        <taxon>Glomeraceae</taxon>
        <taxon>Rhizophagus</taxon>
    </lineage>
</organism>
<evidence type="ECO:0000313" key="3">
    <source>
        <dbReference type="EMBL" id="PKY53834.1"/>
    </source>
</evidence>
<proteinExistence type="predicted"/>
<keyword evidence="4" id="KW-1185">Reference proteome</keyword>